<comment type="caution">
    <text evidence="3">The sequence shown here is derived from an EMBL/GenBank/DDBJ whole genome shotgun (WGS) entry which is preliminary data.</text>
</comment>
<accession>A0ABU7CFJ2</accession>
<dbReference type="PANTHER" id="PTHR46708:SF11">
    <property type="entry name" value="RECEPTOR-TYPE TYROSINE-PROTEIN PHOSPHATASE ETA-LIKE"/>
    <property type="match status" value="1"/>
</dbReference>
<evidence type="ECO:0000313" key="4">
    <source>
        <dbReference type="Proteomes" id="UP001345963"/>
    </source>
</evidence>
<dbReference type="InterPro" id="IPR003961">
    <property type="entry name" value="FN3_dom"/>
</dbReference>
<protein>
    <recommendedName>
        <fullName evidence="2">Fibronectin type-III domain-containing protein</fullName>
    </recommendedName>
</protein>
<organism evidence="3 4">
    <name type="scientific">Ataeniobius toweri</name>
    <dbReference type="NCBI Taxonomy" id="208326"/>
    <lineage>
        <taxon>Eukaryota</taxon>
        <taxon>Metazoa</taxon>
        <taxon>Chordata</taxon>
        <taxon>Craniata</taxon>
        <taxon>Vertebrata</taxon>
        <taxon>Euteleostomi</taxon>
        <taxon>Actinopterygii</taxon>
        <taxon>Neopterygii</taxon>
        <taxon>Teleostei</taxon>
        <taxon>Neoteleostei</taxon>
        <taxon>Acanthomorphata</taxon>
        <taxon>Ovalentaria</taxon>
        <taxon>Atherinomorphae</taxon>
        <taxon>Cyprinodontiformes</taxon>
        <taxon>Goodeidae</taxon>
        <taxon>Ataeniobius</taxon>
    </lineage>
</organism>
<evidence type="ECO:0000313" key="3">
    <source>
        <dbReference type="EMBL" id="MED6261397.1"/>
    </source>
</evidence>
<keyword evidence="1" id="KW-0677">Repeat</keyword>
<dbReference type="PANTHER" id="PTHR46708">
    <property type="entry name" value="TENASCIN"/>
    <property type="match status" value="1"/>
</dbReference>
<keyword evidence="4" id="KW-1185">Reference proteome</keyword>
<dbReference type="SMART" id="SM00060">
    <property type="entry name" value="FN3"/>
    <property type="match status" value="2"/>
</dbReference>
<feature type="domain" description="Fibronectin type-III" evidence="2">
    <location>
        <begin position="39"/>
        <end position="131"/>
    </location>
</feature>
<name>A0ABU7CFJ2_9TELE</name>
<dbReference type="SUPFAM" id="SSF49265">
    <property type="entry name" value="Fibronectin type III"/>
    <property type="match status" value="1"/>
</dbReference>
<reference evidence="3 4" key="1">
    <citation type="submission" date="2021-07" db="EMBL/GenBank/DDBJ databases">
        <authorList>
            <person name="Palmer J.M."/>
        </authorList>
    </citation>
    <scope>NUCLEOTIDE SEQUENCE [LARGE SCALE GENOMIC DNA]</scope>
    <source>
        <strain evidence="3 4">AT_MEX2019</strain>
        <tissue evidence="3">Muscle</tissue>
    </source>
</reference>
<dbReference type="InterPro" id="IPR036116">
    <property type="entry name" value="FN3_sf"/>
</dbReference>
<evidence type="ECO:0000259" key="2">
    <source>
        <dbReference type="PROSITE" id="PS50853"/>
    </source>
</evidence>
<dbReference type="Proteomes" id="UP001345963">
    <property type="component" value="Unassembled WGS sequence"/>
</dbReference>
<dbReference type="Gene3D" id="2.60.40.10">
    <property type="entry name" value="Immunoglobulins"/>
    <property type="match status" value="2"/>
</dbReference>
<sequence>MLFFYTYLPSLFSIIYTETLRPFAVKPLKSRVSFQLVFGPQGLRLVQVTDDSLLVEWESVRGAEYYMLTYHPKFDEGAMEQVQIPNSENSYLITGLTPGVTYIAQVYAVIKKIQSEADMIEATTDASTVDDIRVTGQTEVSIQVDWKNPQAEVDYFRLTHTDPSGQEEELNVQRSQEARTKHTIVGLYPGTEYQISVQSIKGNTGGKASFATGVTVVCRVKDNTSFFSRYL</sequence>
<gene>
    <name evidence="3" type="ORF">ATANTOWER_004703</name>
</gene>
<proteinExistence type="predicted"/>
<dbReference type="Pfam" id="PF00041">
    <property type="entry name" value="fn3"/>
    <property type="match status" value="2"/>
</dbReference>
<dbReference type="InterPro" id="IPR050991">
    <property type="entry name" value="ECM_Regulatory_Proteins"/>
</dbReference>
<dbReference type="EMBL" id="JAHUTI010090023">
    <property type="protein sequence ID" value="MED6261397.1"/>
    <property type="molecule type" value="Genomic_DNA"/>
</dbReference>
<dbReference type="InterPro" id="IPR013783">
    <property type="entry name" value="Ig-like_fold"/>
</dbReference>
<dbReference type="CDD" id="cd00063">
    <property type="entry name" value="FN3"/>
    <property type="match status" value="2"/>
</dbReference>
<evidence type="ECO:0000256" key="1">
    <source>
        <dbReference type="ARBA" id="ARBA00022737"/>
    </source>
</evidence>
<dbReference type="PROSITE" id="PS50853">
    <property type="entry name" value="FN3"/>
    <property type="match status" value="1"/>
</dbReference>